<accession>A0A6M4AYF6</accession>
<evidence type="ECO:0000313" key="4">
    <source>
        <dbReference type="Proteomes" id="UP000503018"/>
    </source>
</evidence>
<sequence length="561" mass="60137">MRTCLAALALAWLPTPAVAETLIDNVDGLTLTANGDVQRFNAIIIGDDGRVEQLLRPGDRRPDRPDFRKDGRGQVLMPGLIDAHGHVMGLGFQLMTLDLSQTRSLAEAQEAIRAYAAANPELPWIIGRGWNQESWALGRFPTAADIDAVVADKPVWLERVDGHAGWANSAAMRAASITASTRSPSGGRIETVGGRPSGIFVDAASDLIARHVPQPLARDRDRALALAQQRLLESGITTVADMGTSMEDWQAFRRAGDGGRLNVRIISYAAGTDAMALIAGPGPTPWLYEDRLRMVGVKLVLDGALGSRGAWLKAPYSDAPTITGLPMLSQSQLRNFMVRATMDGFQVAVHAIGDAANGELLAAIDDVAASFPGDRRWRIEHAQIVDLPDIARFGQHGIIASMQPVHQTSDRLMAEARLGPDRLGGAYAWRTIAGTGSRLAFGSDFPVESPDPFAGLATAFTREDAQGQPFGGWRPEEAVNRIAALDGFTRSAAYAGFAEDRIGTLMPGMRADFILLDKDVTLASPSDVRGARVAETWVGGRPVWVRSGTNDASTGDPRESL</sequence>
<dbReference type="InterPro" id="IPR011059">
    <property type="entry name" value="Metal-dep_hydrolase_composite"/>
</dbReference>
<evidence type="ECO:0000313" key="3">
    <source>
        <dbReference type="EMBL" id="QJQ33806.1"/>
    </source>
</evidence>
<evidence type="ECO:0000256" key="1">
    <source>
        <dbReference type="SAM" id="SignalP"/>
    </source>
</evidence>
<organism evidence="3 4">
    <name type="scientific">Sphingomonas lacunae</name>
    <dbReference type="NCBI Taxonomy" id="2698828"/>
    <lineage>
        <taxon>Bacteria</taxon>
        <taxon>Pseudomonadati</taxon>
        <taxon>Pseudomonadota</taxon>
        <taxon>Alphaproteobacteria</taxon>
        <taxon>Sphingomonadales</taxon>
        <taxon>Sphingomonadaceae</taxon>
        <taxon>Sphingomonas</taxon>
    </lineage>
</organism>
<dbReference type="KEGG" id="slan:GV829_13895"/>
<proteinExistence type="predicted"/>
<dbReference type="SUPFAM" id="SSF51556">
    <property type="entry name" value="Metallo-dependent hydrolases"/>
    <property type="match status" value="1"/>
</dbReference>
<dbReference type="Pfam" id="PF07969">
    <property type="entry name" value="Amidohydro_3"/>
    <property type="match status" value="1"/>
</dbReference>
<feature type="signal peptide" evidence="1">
    <location>
        <begin position="1"/>
        <end position="19"/>
    </location>
</feature>
<dbReference type="InterPro" id="IPR033932">
    <property type="entry name" value="YtcJ-like"/>
</dbReference>
<dbReference type="EMBL" id="CP053015">
    <property type="protein sequence ID" value="QJQ33806.1"/>
    <property type="molecule type" value="Genomic_DNA"/>
</dbReference>
<dbReference type="CDD" id="cd01300">
    <property type="entry name" value="YtcJ_like"/>
    <property type="match status" value="1"/>
</dbReference>
<gene>
    <name evidence="3" type="ORF">GV829_13895</name>
</gene>
<dbReference type="InterPro" id="IPR013108">
    <property type="entry name" value="Amidohydro_3"/>
</dbReference>
<name>A0A6M4AYF6_9SPHN</name>
<dbReference type="Gene3D" id="3.10.310.70">
    <property type="match status" value="1"/>
</dbReference>
<dbReference type="Gene3D" id="3.20.20.140">
    <property type="entry name" value="Metal-dependent hydrolases"/>
    <property type="match status" value="1"/>
</dbReference>
<feature type="chain" id="PRO_5026839419" evidence="1">
    <location>
        <begin position="20"/>
        <end position="561"/>
    </location>
</feature>
<keyword evidence="4" id="KW-1185">Reference proteome</keyword>
<dbReference type="AlphaFoldDB" id="A0A6M4AYF6"/>
<keyword evidence="1" id="KW-0732">Signal</keyword>
<dbReference type="GO" id="GO:0016810">
    <property type="term" value="F:hydrolase activity, acting on carbon-nitrogen (but not peptide) bonds"/>
    <property type="evidence" value="ECO:0007669"/>
    <property type="project" value="InterPro"/>
</dbReference>
<reference evidence="3 4" key="1">
    <citation type="submission" date="2020-01" db="EMBL/GenBank/DDBJ databases">
        <title>Sphingomonas sp. strain CSW-10.</title>
        <authorList>
            <person name="Chen W.-M."/>
        </authorList>
    </citation>
    <scope>NUCLEOTIDE SEQUENCE [LARGE SCALE GENOMIC DNA]</scope>
    <source>
        <strain evidence="3 4">CSW-10</strain>
    </source>
</reference>
<dbReference type="Gene3D" id="2.30.40.10">
    <property type="entry name" value="Urease, subunit C, domain 1"/>
    <property type="match status" value="1"/>
</dbReference>
<keyword evidence="3" id="KW-0378">Hydrolase</keyword>
<protein>
    <submittedName>
        <fullName evidence="3">Amidohydrolase</fullName>
    </submittedName>
</protein>
<dbReference type="PANTHER" id="PTHR22642">
    <property type="entry name" value="IMIDAZOLONEPROPIONASE"/>
    <property type="match status" value="1"/>
</dbReference>
<dbReference type="InterPro" id="IPR032466">
    <property type="entry name" value="Metal_Hydrolase"/>
</dbReference>
<feature type="domain" description="Amidohydrolase 3" evidence="2">
    <location>
        <begin position="72"/>
        <end position="543"/>
    </location>
</feature>
<dbReference type="Proteomes" id="UP000503018">
    <property type="component" value="Chromosome"/>
</dbReference>
<dbReference type="PANTHER" id="PTHR22642:SF2">
    <property type="entry name" value="PROTEIN LONG AFTER FAR-RED 3"/>
    <property type="match status" value="1"/>
</dbReference>
<evidence type="ECO:0000259" key="2">
    <source>
        <dbReference type="Pfam" id="PF07969"/>
    </source>
</evidence>
<dbReference type="SUPFAM" id="SSF51338">
    <property type="entry name" value="Composite domain of metallo-dependent hydrolases"/>
    <property type="match status" value="1"/>
</dbReference>